<evidence type="ECO:0000313" key="1">
    <source>
        <dbReference type="EMBL" id="KAG7637060.1"/>
    </source>
</evidence>
<reference evidence="1 2" key="1">
    <citation type="submission" date="2020-12" db="EMBL/GenBank/DDBJ databases">
        <title>Concerted genomic and epigenomic changes stabilize Arabidopsis allopolyploids.</title>
        <authorList>
            <person name="Chen Z."/>
        </authorList>
    </citation>
    <scope>NUCLEOTIDE SEQUENCE [LARGE SCALE GENOMIC DNA]</scope>
    <source>
        <strain evidence="1">Allo738</strain>
        <tissue evidence="1">Leaf</tissue>
    </source>
</reference>
<proteinExistence type="predicted"/>
<evidence type="ECO:0008006" key="3">
    <source>
        <dbReference type="Google" id="ProtNLM"/>
    </source>
</evidence>
<protein>
    <recommendedName>
        <fullName evidence="3">Non-LTR retroelement reverse transcriptase</fullName>
    </recommendedName>
</protein>
<comment type="caution">
    <text evidence="1">The sequence shown here is derived from an EMBL/GenBank/DDBJ whole genome shotgun (WGS) entry which is preliminary data.</text>
</comment>
<dbReference type="AlphaFoldDB" id="A0A8T2FRC4"/>
<accession>A0A8T2FRC4</accession>
<keyword evidence="2" id="KW-1185">Reference proteome</keyword>
<dbReference type="EMBL" id="JAEFBK010000002">
    <property type="protein sequence ID" value="KAG7637060.1"/>
    <property type="molecule type" value="Genomic_DNA"/>
</dbReference>
<dbReference type="Proteomes" id="UP000694240">
    <property type="component" value="Chromosome 2"/>
</dbReference>
<organism evidence="1 2">
    <name type="scientific">Arabidopsis thaliana x Arabidopsis arenosa</name>
    <dbReference type="NCBI Taxonomy" id="1240361"/>
    <lineage>
        <taxon>Eukaryota</taxon>
        <taxon>Viridiplantae</taxon>
        <taxon>Streptophyta</taxon>
        <taxon>Embryophyta</taxon>
        <taxon>Tracheophyta</taxon>
        <taxon>Spermatophyta</taxon>
        <taxon>Magnoliopsida</taxon>
        <taxon>eudicotyledons</taxon>
        <taxon>Gunneridae</taxon>
        <taxon>Pentapetalae</taxon>
        <taxon>rosids</taxon>
        <taxon>malvids</taxon>
        <taxon>Brassicales</taxon>
        <taxon>Brassicaceae</taxon>
        <taxon>Camelineae</taxon>
        <taxon>Arabidopsis</taxon>
    </lineage>
</organism>
<evidence type="ECO:0000313" key="2">
    <source>
        <dbReference type="Proteomes" id="UP000694240"/>
    </source>
</evidence>
<name>A0A8T2FRC4_9BRAS</name>
<gene>
    <name evidence="1" type="ORF">ISN45_At02g016310</name>
</gene>
<feature type="non-terminal residue" evidence="1">
    <location>
        <position position="256"/>
    </location>
</feature>
<sequence length="256" mass="29653">MLTRVWEDPWIPTILARPAKSILNIRDSLLYVNDLIDQNTNLWKLDRLQALIDPVDIPLILGIRPSRTYLSDGFSWSHTKSGNYTVKSGYWVARDLSRPTCDPPFQGPGNIFPRNSLFYNFDFLFWRGREFGIGEKVLELFPWIIWYIWKSKNRFVFENFREPPPETLVLALQETAVWKQATLKEDDSTRPIVFVGSSQTPSTLLPECQLDASWHVDDTLSGHGWVLVRQDLVIHLGLKSTRRNLSPLHAEFNSLL</sequence>